<accession>A0A3B1DV96</accession>
<keyword evidence="7" id="KW-0275">Fatty acid biosynthesis</keyword>
<dbReference type="SUPFAM" id="SSF51735">
    <property type="entry name" value="NAD(P)-binding Rossmann-fold domains"/>
    <property type="match status" value="1"/>
</dbReference>
<evidence type="ECO:0000256" key="5">
    <source>
        <dbReference type="ARBA" id="ARBA00023002"/>
    </source>
</evidence>
<sequence length="266" mass="29032">MDFLQLQDKTFLVFGVANRKSVAWHSARLLKEAGANVIFSVRSEQRKESLQKLLAGETIFVCDVEQQSEIDQLRDDVSKECKSLAGIVHSIAFADYSAGWQPFDKTPRAAFLQAVDISCFSLIAISDAFRDLLDHQEGAVVTISISTTRMAAENYGFMGPVKAALDSSVCFLAKSFSSFSKIRFNAICPGLLKTSASAGIPGYVDSYLFAEKATLRKQAVQTEEVANVVAFLLSPRSSGINAQGIVIDAGMGINYFDNEIIQENNC</sequence>
<evidence type="ECO:0000256" key="6">
    <source>
        <dbReference type="ARBA" id="ARBA00023098"/>
    </source>
</evidence>
<dbReference type="Pfam" id="PF13561">
    <property type="entry name" value="adh_short_C2"/>
    <property type="match status" value="1"/>
</dbReference>
<keyword evidence="3" id="KW-0444">Lipid biosynthesis</keyword>
<reference evidence="8" key="1">
    <citation type="submission" date="2018-06" db="EMBL/GenBank/DDBJ databases">
        <authorList>
            <person name="Zhirakovskaya E."/>
        </authorList>
    </citation>
    <scope>NUCLEOTIDE SEQUENCE</scope>
</reference>
<dbReference type="PANTHER" id="PTHR43159">
    <property type="entry name" value="ENOYL-[ACYL-CARRIER-PROTEIN] REDUCTASE"/>
    <property type="match status" value="1"/>
</dbReference>
<organism evidence="8">
    <name type="scientific">hydrothermal vent metagenome</name>
    <dbReference type="NCBI Taxonomy" id="652676"/>
    <lineage>
        <taxon>unclassified sequences</taxon>
        <taxon>metagenomes</taxon>
        <taxon>ecological metagenomes</taxon>
    </lineage>
</organism>
<evidence type="ECO:0000313" key="8">
    <source>
        <dbReference type="EMBL" id="VAX40793.1"/>
    </source>
</evidence>
<comment type="pathway">
    <text evidence="1">Lipid metabolism.</text>
</comment>
<name>A0A3B1DV96_9ZZZZ</name>
<dbReference type="InterPro" id="IPR002347">
    <property type="entry name" value="SDR_fam"/>
</dbReference>
<keyword evidence="6" id="KW-0443">Lipid metabolism</keyword>
<gene>
    <name evidence="8" type="ORF">MNBD_PLANCTO02-838</name>
</gene>
<protein>
    <submittedName>
        <fullName evidence="8">Enoyl-[acyl-carrier-protein] reductase [NADH]</fullName>
        <ecNumber evidence="8">1.3.1.9</ecNumber>
    </submittedName>
</protein>
<dbReference type="Gene3D" id="3.40.50.720">
    <property type="entry name" value="NAD(P)-binding Rossmann-like Domain"/>
    <property type="match status" value="1"/>
</dbReference>
<evidence type="ECO:0000256" key="2">
    <source>
        <dbReference type="ARBA" id="ARBA00009233"/>
    </source>
</evidence>
<dbReference type="GO" id="GO:0004318">
    <property type="term" value="F:enoyl-[acyl-carrier-protein] reductase (NADH) activity"/>
    <property type="evidence" value="ECO:0007669"/>
    <property type="project" value="UniProtKB-EC"/>
</dbReference>
<keyword evidence="5 8" id="KW-0560">Oxidoreductase</keyword>
<comment type="similarity">
    <text evidence="2">Belongs to the short-chain dehydrogenases/reductases (SDR) family. FabI subfamily.</text>
</comment>
<keyword evidence="4" id="KW-0276">Fatty acid metabolism</keyword>
<proteinExistence type="inferred from homology"/>
<dbReference type="PRINTS" id="PR00081">
    <property type="entry name" value="GDHRDH"/>
</dbReference>
<dbReference type="GO" id="GO:0006633">
    <property type="term" value="P:fatty acid biosynthetic process"/>
    <property type="evidence" value="ECO:0007669"/>
    <property type="project" value="UniProtKB-KW"/>
</dbReference>
<dbReference type="PANTHER" id="PTHR43159:SF2">
    <property type="entry name" value="ENOYL-[ACYL-CARRIER-PROTEIN] REDUCTASE [NADH], CHLOROPLASTIC"/>
    <property type="match status" value="1"/>
</dbReference>
<dbReference type="EC" id="1.3.1.9" evidence="8"/>
<evidence type="ECO:0000256" key="4">
    <source>
        <dbReference type="ARBA" id="ARBA00022832"/>
    </source>
</evidence>
<dbReference type="PIRSF" id="PIRSF000094">
    <property type="entry name" value="Enoyl-ACP_rdct"/>
    <property type="match status" value="1"/>
</dbReference>
<evidence type="ECO:0000256" key="7">
    <source>
        <dbReference type="ARBA" id="ARBA00023160"/>
    </source>
</evidence>
<dbReference type="EMBL" id="UOGL01000482">
    <property type="protein sequence ID" value="VAX40793.1"/>
    <property type="molecule type" value="Genomic_DNA"/>
</dbReference>
<dbReference type="InterPro" id="IPR014358">
    <property type="entry name" value="Enoyl-ACP_Rdtase_NADH"/>
</dbReference>
<dbReference type="AlphaFoldDB" id="A0A3B1DV96"/>
<evidence type="ECO:0000256" key="1">
    <source>
        <dbReference type="ARBA" id="ARBA00005189"/>
    </source>
</evidence>
<evidence type="ECO:0000256" key="3">
    <source>
        <dbReference type="ARBA" id="ARBA00022516"/>
    </source>
</evidence>
<dbReference type="InterPro" id="IPR036291">
    <property type="entry name" value="NAD(P)-bd_dom_sf"/>
</dbReference>